<proteinExistence type="predicted"/>
<keyword evidence="1" id="KW-1133">Transmembrane helix</keyword>
<sequence>MKDCNKYIKKMFAGLFILVLIFINPLWEYSSLLAVTTTIILWLSSLIYVLPYFRCYGKTLRKDLKK</sequence>
<dbReference type="EMBL" id="CACVAS010000107">
    <property type="protein sequence ID" value="CAA6820429.1"/>
    <property type="molecule type" value="Genomic_DNA"/>
</dbReference>
<feature type="transmembrane region" description="Helical" evidence="1">
    <location>
        <begin position="7"/>
        <end position="27"/>
    </location>
</feature>
<dbReference type="AlphaFoldDB" id="A0A6S6U127"/>
<protein>
    <submittedName>
        <fullName evidence="2">Uncharacterized protein</fullName>
    </submittedName>
</protein>
<gene>
    <name evidence="2" type="ORF">HELGO_WM657</name>
</gene>
<keyword evidence="1" id="KW-0812">Transmembrane</keyword>
<name>A0A6S6U127_9BACT</name>
<feature type="transmembrane region" description="Helical" evidence="1">
    <location>
        <begin position="33"/>
        <end position="53"/>
    </location>
</feature>
<evidence type="ECO:0000313" key="2">
    <source>
        <dbReference type="EMBL" id="CAA6820429.1"/>
    </source>
</evidence>
<evidence type="ECO:0000256" key="1">
    <source>
        <dbReference type="SAM" id="Phobius"/>
    </source>
</evidence>
<accession>A0A6S6U127</accession>
<keyword evidence="1" id="KW-0472">Membrane</keyword>
<reference evidence="2" key="1">
    <citation type="submission" date="2020-01" db="EMBL/GenBank/DDBJ databases">
        <authorList>
            <person name="Meier V. D."/>
            <person name="Meier V D."/>
        </authorList>
    </citation>
    <scope>NUCLEOTIDE SEQUENCE</scope>
    <source>
        <strain evidence="2">HLG_WM_MAG_01</strain>
    </source>
</reference>
<organism evidence="2">
    <name type="scientific">uncultured Sulfurovum sp</name>
    <dbReference type="NCBI Taxonomy" id="269237"/>
    <lineage>
        <taxon>Bacteria</taxon>
        <taxon>Pseudomonadati</taxon>
        <taxon>Campylobacterota</taxon>
        <taxon>Epsilonproteobacteria</taxon>
        <taxon>Campylobacterales</taxon>
        <taxon>Sulfurovaceae</taxon>
        <taxon>Sulfurovum</taxon>
        <taxon>environmental samples</taxon>
    </lineage>
</organism>